<feature type="region of interest" description="Disordered" evidence="1">
    <location>
        <begin position="513"/>
        <end position="543"/>
    </location>
</feature>
<organism evidence="2 3">
    <name type="scientific">Favolaschia claudopus</name>
    <dbReference type="NCBI Taxonomy" id="2862362"/>
    <lineage>
        <taxon>Eukaryota</taxon>
        <taxon>Fungi</taxon>
        <taxon>Dikarya</taxon>
        <taxon>Basidiomycota</taxon>
        <taxon>Agaricomycotina</taxon>
        <taxon>Agaricomycetes</taxon>
        <taxon>Agaricomycetidae</taxon>
        <taxon>Agaricales</taxon>
        <taxon>Marasmiineae</taxon>
        <taxon>Mycenaceae</taxon>
        <taxon>Favolaschia</taxon>
    </lineage>
</organism>
<sequence length="1016" mass="109541">MRLNFRLPSRGACIVADCVQTCFGFVAENPDGTPKYADFDNPETICFICGHPWITHVVQASSLTEQNQMFARGGTSDGRCAAFFSTSTTWTMHLACICGLKWSAHAQLTQSSSLPSTTSNTSAPAPVPSGLVSTSVSAGASSSIGVPHRPVTAFTGLARPSTASVQQARQASIQRNLHGSAAGSSSLATSSSPTSPKKKRKSGPPRSFTETSASIPALNDFAAVTAPTSAIVWCGILPKVLDTSDFNDTLDLSPRFFWKSAEEIENVQTTLKTAGLVFTVDVSTTGPIFEAIELAFRDHCATNNIDYVAPALTATIPSAGWRIKCLITHDYSEAYPTVDAAGNDDFGPDVVIDFRSCFKTFSITNNARLRHLLISENAEAGKDTTFGRLFHAQLLASQNAYTSSRRLNGEAPSPVRPLPQRSRTPHYRLRSDELSSVLQVEDEVDDNMEVVVEHSEAGDSVPELDFDNWPEEAMGEDLTVTLNPEVEASIHHFMTAPGLDFLENALSSSPSYPLAPISTNPSPAEGAHIHDTTSHHSPTVHSPRARYPISRSTSFASSSLGFPLTTGSPIALDFPSTRRESDSDLNQLFPPVNPNPVLAVAPPSRAGNGSLAALRERERLRRTPAPPIPPAVSPSPLATEPQVPVYLGLPSENPAQCSFLELVSNLPSAPSLRDLIRAICDGSGTAAEMLNSICHQLDRTEFCIACSQRLIEVQDPTFSMLQNTYSEKGSLRSHLDSSVTVIAPRAAHTPNSHEIFRIRGIAEATSFFVLYVFPRYHTTPTPSSSSATPVPLENSRPASRSTSRTPMPQPPLIVQRCLANLALVSAALDQHFLPEAYQLSTLLEDDGSHPKFGTAYTQIRQILIVEDVIARARGSGIPTSDDYKITDTVPLWAALKLSTYGNNKTFTRDARATLMYLQDRHNSSTTPASTVDELKENALRRFLEVCFAPALATSHIAQSLDRAGGSGIAITIRAKVKAVKAKLSLYKSLSYSLPRWATHGCSTCALSYAPKSISPP</sequence>
<proteinExistence type="predicted"/>
<feature type="compositionally biased region" description="Low complexity" evidence="1">
    <location>
        <begin position="179"/>
        <end position="195"/>
    </location>
</feature>
<keyword evidence="3" id="KW-1185">Reference proteome</keyword>
<evidence type="ECO:0000313" key="3">
    <source>
        <dbReference type="Proteomes" id="UP001362999"/>
    </source>
</evidence>
<evidence type="ECO:0000256" key="1">
    <source>
        <dbReference type="SAM" id="MobiDB-lite"/>
    </source>
</evidence>
<feature type="compositionally biased region" description="Polar residues" evidence="1">
    <location>
        <begin position="165"/>
        <end position="177"/>
    </location>
</feature>
<protein>
    <submittedName>
        <fullName evidence="2">Uncharacterized protein</fullName>
    </submittedName>
</protein>
<gene>
    <name evidence="2" type="ORF">R3P38DRAFT_3361768</name>
</gene>
<reference evidence="2 3" key="1">
    <citation type="journal article" date="2024" name="J Genomics">
        <title>Draft genome sequencing and assembly of Favolaschia claudopus CIRM-BRFM 2984 isolated from oak limbs.</title>
        <authorList>
            <person name="Navarro D."/>
            <person name="Drula E."/>
            <person name="Chaduli D."/>
            <person name="Cazenave R."/>
            <person name="Ahrendt S."/>
            <person name="Wang J."/>
            <person name="Lipzen A."/>
            <person name="Daum C."/>
            <person name="Barry K."/>
            <person name="Grigoriev I.V."/>
            <person name="Favel A."/>
            <person name="Rosso M.N."/>
            <person name="Martin F."/>
        </authorList>
    </citation>
    <scope>NUCLEOTIDE SEQUENCE [LARGE SCALE GENOMIC DNA]</scope>
    <source>
        <strain evidence="2 3">CIRM-BRFM 2984</strain>
    </source>
</reference>
<name>A0AAW0ASX4_9AGAR</name>
<dbReference type="AlphaFoldDB" id="A0AAW0ASX4"/>
<feature type="region of interest" description="Disordered" evidence="1">
    <location>
        <begin position="165"/>
        <end position="211"/>
    </location>
</feature>
<dbReference type="EMBL" id="JAWWNJ010000052">
    <property type="protein sequence ID" value="KAK7016128.1"/>
    <property type="molecule type" value="Genomic_DNA"/>
</dbReference>
<feature type="region of interest" description="Disordered" evidence="1">
    <location>
        <begin position="780"/>
        <end position="809"/>
    </location>
</feature>
<feature type="region of interest" description="Disordered" evidence="1">
    <location>
        <begin position="112"/>
        <end position="132"/>
    </location>
</feature>
<comment type="caution">
    <text evidence="2">The sequence shown here is derived from an EMBL/GenBank/DDBJ whole genome shotgun (WGS) entry which is preliminary data.</text>
</comment>
<feature type="compositionally biased region" description="Low complexity" evidence="1">
    <location>
        <begin position="780"/>
        <end position="806"/>
    </location>
</feature>
<dbReference type="Proteomes" id="UP001362999">
    <property type="component" value="Unassembled WGS sequence"/>
</dbReference>
<evidence type="ECO:0000313" key="2">
    <source>
        <dbReference type="EMBL" id="KAK7016128.1"/>
    </source>
</evidence>
<accession>A0AAW0ASX4</accession>
<feature type="region of interest" description="Disordered" evidence="1">
    <location>
        <begin position="405"/>
        <end position="425"/>
    </location>
</feature>